<dbReference type="Proteomes" id="UP000241690">
    <property type="component" value="Unassembled WGS sequence"/>
</dbReference>
<evidence type="ECO:0000313" key="2">
    <source>
        <dbReference type="Proteomes" id="UP000241690"/>
    </source>
</evidence>
<dbReference type="GeneID" id="36624006"/>
<sequence length="214" mass="23489">MSAVLHTSACTTHLFKLHCGKGEKKRAKKTYTNQNSTTSHPAFLPFLPCQGLGLLCPCGAVCTVIIINCNYNFEAHPLNHYIYHSVQSEIFHLILLYSKTASNISTPINRPPPLHQVQIPTLGIHVPVPVQSSTSNVCSGHSIPTPSTSTVGTNYSHARIHPSCSLWVKQSSTGIKKKRLLYTVFMADRLGCQGCSMQEFLPIRSWTLATTTSV</sequence>
<protein>
    <submittedName>
        <fullName evidence="1">Uncharacterized protein</fullName>
    </submittedName>
</protein>
<keyword evidence="2" id="KW-1185">Reference proteome</keyword>
<dbReference type="AlphaFoldDB" id="A0A2T4A6R4"/>
<name>A0A2T4A6R4_TRIHA</name>
<evidence type="ECO:0000313" key="1">
    <source>
        <dbReference type="EMBL" id="PTB52772.1"/>
    </source>
</evidence>
<gene>
    <name evidence="1" type="ORF">M431DRAFT_471724</name>
</gene>
<dbReference type="EMBL" id="KZ679683">
    <property type="protein sequence ID" value="PTB52772.1"/>
    <property type="molecule type" value="Genomic_DNA"/>
</dbReference>
<proteinExistence type="predicted"/>
<accession>A0A2T4A6R4</accession>
<organism evidence="1 2">
    <name type="scientific">Trichoderma harzianum CBS 226.95</name>
    <dbReference type="NCBI Taxonomy" id="983964"/>
    <lineage>
        <taxon>Eukaryota</taxon>
        <taxon>Fungi</taxon>
        <taxon>Dikarya</taxon>
        <taxon>Ascomycota</taxon>
        <taxon>Pezizomycotina</taxon>
        <taxon>Sordariomycetes</taxon>
        <taxon>Hypocreomycetidae</taxon>
        <taxon>Hypocreales</taxon>
        <taxon>Hypocreaceae</taxon>
        <taxon>Trichoderma</taxon>
    </lineage>
</organism>
<dbReference type="RefSeq" id="XP_024772449.1">
    <property type="nucleotide sequence ID" value="XM_024915437.1"/>
</dbReference>
<reference evidence="1 2" key="1">
    <citation type="submission" date="2016-07" db="EMBL/GenBank/DDBJ databases">
        <title>Multiple horizontal gene transfer events from other fungi enriched the ability of initially mycotrophic Trichoderma (Ascomycota) to feed on dead plant biomass.</title>
        <authorList>
            <consortium name="DOE Joint Genome Institute"/>
            <person name="Aerts A."/>
            <person name="Atanasova L."/>
            <person name="Chenthamara K."/>
            <person name="Zhang J."/>
            <person name="Grujic M."/>
            <person name="Henrissat B."/>
            <person name="Kuo A."/>
            <person name="Salamov A."/>
            <person name="Lipzen A."/>
            <person name="Labutti K."/>
            <person name="Barry K."/>
            <person name="Miao Y."/>
            <person name="Rahimi M.J."/>
            <person name="Shen Q."/>
            <person name="Grigoriev I.V."/>
            <person name="Kubicek C.P."/>
            <person name="Druzhinina I.S."/>
        </authorList>
    </citation>
    <scope>NUCLEOTIDE SEQUENCE [LARGE SCALE GENOMIC DNA]</scope>
    <source>
        <strain evidence="1 2">CBS 226.95</strain>
    </source>
</reference>